<evidence type="ECO:0000256" key="8">
    <source>
        <dbReference type="SAM" id="Phobius"/>
    </source>
</evidence>
<evidence type="ECO:0000256" key="5">
    <source>
        <dbReference type="ARBA" id="ARBA00022741"/>
    </source>
</evidence>
<dbReference type="SMART" id="SM00387">
    <property type="entry name" value="HATPase_c"/>
    <property type="match status" value="1"/>
</dbReference>
<feature type="transmembrane region" description="Helical" evidence="8">
    <location>
        <begin position="42"/>
        <end position="63"/>
    </location>
</feature>
<keyword evidence="11" id="KW-1185">Reference proteome</keyword>
<dbReference type="SUPFAM" id="SSF55874">
    <property type="entry name" value="ATPase domain of HSP90 chaperone/DNA topoisomerase II/histidine kinase"/>
    <property type="match status" value="1"/>
</dbReference>
<dbReference type="EC" id="2.7.13.3" evidence="2"/>
<keyword evidence="8" id="KW-0472">Membrane</keyword>
<keyword evidence="3" id="KW-0597">Phosphoprotein</keyword>
<dbReference type="InterPro" id="IPR011495">
    <property type="entry name" value="Sig_transdc_His_kin_sub2_dim/P"/>
</dbReference>
<keyword evidence="4" id="KW-0808">Transferase</keyword>
<evidence type="ECO:0000256" key="3">
    <source>
        <dbReference type="ARBA" id="ARBA00022553"/>
    </source>
</evidence>
<dbReference type="Pfam" id="PF07568">
    <property type="entry name" value="HisKA_2"/>
    <property type="match status" value="1"/>
</dbReference>
<dbReference type="PANTHER" id="PTHR41523:SF8">
    <property type="entry name" value="ETHYLENE RESPONSE SENSOR PROTEIN"/>
    <property type="match status" value="1"/>
</dbReference>
<evidence type="ECO:0000256" key="1">
    <source>
        <dbReference type="ARBA" id="ARBA00000085"/>
    </source>
</evidence>
<dbReference type="InterPro" id="IPR004358">
    <property type="entry name" value="Sig_transdc_His_kin-like_C"/>
</dbReference>
<evidence type="ECO:0000256" key="4">
    <source>
        <dbReference type="ARBA" id="ARBA00022679"/>
    </source>
</evidence>
<keyword evidence="5" id="KW-0547">Nucleotide-binding</keyword>
<dbReference type="Gene3D" id="3.30.565.10">
    <property type="entry name" value="Histidine kinase-like ATPase, C-terminal domain"/>
    <property type="match status" value="1"/>
</dbReference>
<evidence type="ECO:0000259" key="9">
    <source>
        <dbReference type="PROSITE" id="PS50109"/>
    </source>
</evidence>
<accession>A0ABS1UYM8</accession>
<sequence>MAYLAEGLHRVAFADANLYPYVFAFPAVVLAGVAFGRNAGSAALFASIGFVAFSLPPVGDFAVQDGRDAFELILYAALATATLVVVDAMHVLATRASAAQAETATAKARAASSEQEHNLLLAEFRHRVKNDLARLAATFALRAAHASPETAEALRAASSRVHLFATIYDQMGLRKGVMVADIHDFLRDLVRDLNATIEREQPVGLILNAEAHTLPFGQASAIALIVNELVTNALKHAFPDDMSGTIRVEFRREGSDYVLFVVDDGVGMPSTTTGTKGLGSRIVRALAAQLGGRLQVGDNPAGGTQHVLRFPVAADHGPSKAP</sequence>
<evidence type="ECO:0000256" key="7">
    <source>
        <dbReference type="ARBA" id="ARBA00022840"/>
    </source>
</evidence>
<dbReference type="PROSITE" id="PS50109">
    <property type="entry name" value="HIS_KIN"/>
    <property type="match status" value="1"/>
</dbReference>
<feature type="transmembrane region" description="Helical" evidence="8">
    <location>
        <begin position="72"/>
        <end position="93"/>
    </location>
</feature>
<feature type="domain" description="Histidine kinase" evidence="9">
    <location>
        <begin position="123"/>
        <end position="314"/>
    </location>
</feature>
<organism evidence="10 11">
    <name type="scientific">Belnapia mucosa</name>
    <dbReference type="NCBI Taxonomy" id="2804532"/>
    <lineage>
        <taxon>Bacteria</taxon>
        <taxon>Pseudomonadati</taxon>
        <taxon>Pseudomonadota</taxon>
        <taxon>Alphaproteobacteria</taxon>
        <taxon>Acetobacterales</taxon>
        <taxon>Roseomonadaceae</taxon>
        <taxon>Belnapia</taxon>
    </lineage>
</organism>
<dbReference type="RefSeq" id="WP_202824254.1">
    <property type="nucleotide sequence ID" value="NZ_JAEUXJ010000001.1"/>
</dbReference>
<dbReference type="PRINTS" id="PR00344">
    <property type="entry name" value="BCTRLSENSOR"/>
</dbReference>
<keyword evidence="8" id="KW-1133">Transmembrane helix</keyword>
<dbReference type="InterPro" id="IPR003594">
    <property type="entry name" value="HATPase_dom"/>
</dbReference>
<dbReference type="Proteomes" id="UP000606490">
    <property type="component" value="Unassembled WGS sequence"/>
</dbReference>
<dbReference type="EMBL" id="JAEUXJ010000001">
    <property type="protein sequence ID" value="MBL6454561.1"/>
    <property type="molecule type" value="Genomic_DNA"/>
</dbReference>
<evidence type="ECO:0000313" key="10">
    <source>
        <dbReference type="EMBL" id="MBL6454561.1"/>
    </source>
</evidence>
<evidence type="ECO:0000256" key="2">
    <source>
        <dbReference type="ARBA" id="ARBA00012438"/>
    </source>
</evidence>
<gene>
    <name evidence="10" type="ORF">JMJ55_04440</name>
</gene>
<dbReference type="PANTHER" id="PTHR41523">
    <property type="entry name" value="TWO-COMPONENT SYSTEM SENSOR PROTEIN"/>
    <property type="match status" value="1"/>
</dbReference>
<reference evidence="10 11" key="1">
    <citation type="submission" date="2021-01" db="EMBL/GenBank/DDBJ databases">
        <title>Belnapia mucosa sp. nov. and Belnapia arida sp. nov., isolated from the Tabernas Desert (Almeria, Spain).</title>
        <authorList>
            <person name="Molina-Menor E."/>
            <person name="Vidal-Verdu A."/>
            <person name="Calonge A."/>
            <person name="Satari L."/>
            <person name="Pereto Magraner J."/>
            <person name="Porcar Miralles M."/>
        </authorList>
    </citation>
    <scope>NUCLEOTIDE SEQUENCE [LARGE SCALE GENOMIC DNA]</scope>
    <source>
        <strain evidence="10 11">T6</strain>
    </source>
</reference>
<feature type="transmembrane region" description="Helical" evidence="8">
    <location>
        <begin position="18"/>
        <end position="36"/>
    </location>
</feature>
<dbReference type="CDD" id="cd00075">
    <property type="entry name" value="HATPase"/>
    <property type="match status" value="1"/>
</dbReference>
<evidence type="ECO:0000256" key="6">
    <source>
        <dbReference type="ARBA" id="ARBA00022777"/>
    </source>
</evidence>
<dbReference type="GO" id="GO:0016301">
    <property type="term" value="F:kinase activity"/>
    <property type="evidence" value="ECO:0007669"/>
    <property type="project" value="UniProtKB-KW"/>
</dbReference>
<keyword evidence="7" id="KW-0067">ATP-binding</keyword>
<proteinExistence type="predicted"/>
<keyword evidence="6 10" id="KW-0418">Kinase</keyword>
<evidence type="ECO:0000313" key="11">
    <source>
        <dbReference type="Proteomes" id="UP000606490"/>
    </source>
</evidence>
<comment type="catalytic activity">
    <reaction evidence="1">
        <text>ATP + protein L-histidine = ADP + protein N-phospho-L-histidine.</text>
        <dbReference type="EC" id="2.7.13.3"/>
    </reaction>
</comment>
<dbReference type="InterPro" id="IPR036890">
    <property type="entry name" value="HATPase_C_sf"/>
</dbReference>
<dbReference type="InterPro" id="IPR005467">
    <property type="entry name" value="His_kinase_dom"/>
</dbReference>
<name>A0ABS1UYM8_9PROT</name>
<keyword evidence="8" id="KW-0812">Transmembrane</keyword>
<protein>
    <recommendedName>
        <fullName evidence="2">histidine kinase</fullName>
        <ecNumber evidence="2">2.7.13.3</ecNumber>
    </recommendedName>
</protein>
<comment type="caution">
    <text evidence="10">The sequence shown here is derived from an EMBL/GenBank/DDBJ whole genome shotgun (WGS) entry which is preliminary data.</text>
</comment>
<dbReference type="Pfam" id="PF02518">
    <property type="entry name" value="HATPase_c"/>
    <property type="match status" value="1"/>
</dbReference>